<dbReference type="STRING" id="416450.A0A1V6Q841"/>
<feature type="compositionally biased region" description="Acidic residues" evidence="9">
    <location>
        <begin position="184"/>
        <end position="202"/>
    </location>
</feature>
<evidence type="ECO:0000256" key="7">
    <source>
        <dbReference type="ARBA" id="ARBA00023136"/>
    </source>
</evidence>
<dbReference type="AlphaFoldDB" id="A0A1V6Q841"/>
<dbReference type="SUPFAM" id="SSF90123">
    <property type="entry name" value="ABC transporter transmembrane region"/>
    <property type="match status" value="1"/>
</dbReference>
<feature type="transmembrane region" description="Helical" evidence="10">
    <location>
        <begin position="99"/>
        <end position="119"/>
    </location>
</feature>
<feature type="transmembrane region" description="Helical" evidence="10">
    <location>
        <begin position="378"/>
        <end position="397"/>
    </location>
</feature>
<feature type="region of interest" description="Disordered" evidence="9">
    <location>
        <begin position="161"/>
        <end position="207"/>
    </location>
</feature>
<dbReference type="GO" id="GO:0140359">
    <property type="term" value="F:ABC-type transporter activity"/>
    <property type="evidence" value="ECO:0007669"/>
    <property type="project" value="InterPro"/>
</dbReference>
<evidence type="ECO:0000259" key="12">
    <source>
        <dbReference type="PROSITE" id="PS50929"/>
    </source>
</evidence>
<keyword evidence="7 10" id="KW-0472">Membrane</keyword>
<evidence type="ECO:0000256" key="9">
    <source>
        <dbReference type="SAM" id="MobiDB-lite"/>
    </source>
</evidence>
<protein>
    <recommendedName>
        <fullName evidence="15">ABC transporter domain-containing protein</fullName>
    </recommendedName>
</protein>
<dbReference type="Gene3D" id="3.40.50.300">
    <property type="entry name" value="P-loop containing nucleotide triphosphate hydrolases"/>
    <property type="match status" value="1"/>
</dbReference>
<evidence type="ECO:0000313" key="13">
    <source>
        <dbReference type="EMBL" id="OQD85400.1"/>
    </source>
</evidence>
<dbReference type="Proteomes" id="UP000191672">
    <property type="component" value="Unassembled WGS sequence"/>
</dbReference>
<keyword evidence="6 10" id="KW-1133">Transmembrane helix</keyword>
<feature type="transmembrane region" description="Helical" evidence="10">
    <location>
        <begin position="461"/>
        <end position="484"/>
    </location>
</feature>
<evidence type="ECO:0000256" key="6">
    <source>
        <dbReference type="ARBA" id="ARBA00022989"/>
    </source>
</evidence>
<dbReference type="InterPro" id="IPR003593">
    <property type="entry name" value="AAA+_ATPase"/>
</dbReference>
<dbReference type="GO" id="GO:0005524">
    <property type="term" value="F:ATP binding"/>
    <property type="evidence" value="ECO:0007669"/>
    <property type="project" value="UniProtKB-KW"/>
</dbReference>
<sequence>MISPSKVSAGLHVASSVTVVLFVFASFLINFGQKQKLPTHKSLVKYTAVGLIALSYIAKAILLVLHGDALGQRPERLHSAVLFAFVWTFVCTRKQLINFEVLGLSVITLGFSVSFLALGTAVDDAALLTISSTQLLIATCLLVDCTSKCFTRSKNLDETTPFLAPESGISSYGSQSPSGQSINAEDDEDFSDDEHDEDDNEDSNSRQLRKSGNWITYIKNFKIVLPLLIPKNDLKVQACLLACGLCLIGGRFLNVLVPYQLGVAADQLFKGRLPYLDLAIYLALNLLQDESGLGLVQALAKIPVERFSYRQLTNAAFKHIMGLEMEFHADRDSAEVMKAIEQGEALTNVLETSVLYILPPIIDLTVAFVLLYLKFNSSIALCMLIASLGFLSLEVVTSSWNIGNRRRVTKAEREQARIMHQAVQGWHTVSSFNMLKWEISRFGGAVEKHLEAKTDWSRRDAFINALLDMLLPATLFLLTCLVAHEVYEKRASPGDFVFLIQYWDNLIWPIKFLSGSFRYIMTDIIDAERLLDLLMTEPGIIDKDGAPEIGPVEGRVTFENVHFSYDLKRTAIHDVSISAAPGETVALVGTTGSGKSSLMKLLFRFYDVTSGCIKIDDQDIRDVTQGSLRGTLGLVPQDPLLFNASILENLRYAKTSASDEEIYDACRAAAIHDKILTFADGYNTKVGEQGVKLSGGEIQRLAIARIFLKDPPILILDEATSAVDTETETQIQSALRRLCAKRTTFVIAHRLSTVIRANQILVLDEGSIVERGTHQELLDMGGKYHNLWQKQLGGDIEEEGCVLDL</sequence>
<evidence type="ECO:0008006" key="15">
    <source>
        <dbReference type="Google" id="ProtNLM"/>
    </source>
</evidence>
<dbReference type="CDD" id="cd18583">
    <property type="entry name" value="ABC_6TM_HMT1"/>
    <property type="match status" value="1"/>
</dbReference>
<evidence type="ECO:0000256" key="4">
    <source>
        <dbReference type="ARBA" id="ARBA00022741"/>
    </source>
</evidence>
<evidence type="ECO:0000259" key="11">
    <source>
        <dbReference type="PROSITE" id="PS50893"/>
    </source>
</evidence>
<dbReference type="SUPFAM" id="SSF52540">
    <property type="entry name" value="P-loop containing nucleoside triphosphate hydrolases"/>
    <property type="match status" value="1"/>
</dbReference>
<dbReference type="Pfam" id="PF00005">
    <property type="entry name" value="ABC_tran"/>
    <property type="match status" value="1"/>
</dbReference>
<reference evidence="14" key="1">
    <citation type="journal article" date="2017" name="Nat. Microbiol.">
        <title>Global analysis of biosynthetic gene clusters reveals vast potential of secondary metabolite production in Penicillium species.</title>
        <authorList>
            <person name="Nielsen J.C."/>
            <person name="Grijseels S."/>
            <person name="Prigent S."/>
            <person name="Ji B."/>
            <person name="Dainat J."/>
            <person name="Nielsen K.F."/>
            <person name="Frisvad J.C."/>
            <person name="Workman M."/>
            <person name="Nielsen J."/>
        </authorList>
    </citation>
    <scope>NUCLEOTIDE SEQUENCE [LARGE SCALE GENOMIC DNA]</scope>
    <source>
        <strain evidence="14">IBT 31811</strain>
    </source>
</reference>
<dbReference type="InterPro" id="IPR036640">
    <property type="entry name" value="ABC1_TM_sf"/>
</dbReference>
<feature type="domain" description="ABC transporter" evidence="11">
    <location>
        <begin position="556"/>
        <end position="790"/>
    </location>
</feature>
<dbReference type="PANTHER" id="PTHR24221:SF503">
    <property type="entry name" value="MITOCHONDRIAL POTASSIUM CHANNEL ATP-BINDING SUBUNIT"/>
    <property type="match status" value="1"/>
</dbReference>
<keyword evidence="5" id="KW-0067">ATP-binding</keyword>
<feature type="transmembrane region" description="Helical" evidence="10">
    <location>
        <begin position="12"/>
        <end position="31"/>
    </location>
</feature>
<comment type="subcellular location">
    <subcellularLocation>
        <location evidence="1">Membrane</location>
        <topology evidence="1">Multi-pass membrane protein</topology>
    </subcellularLocation>
</comment>
<accession>A0A1V6Q841</accession>
<dbReference type="GO" id="GO:0016887">
    <property type="term" value="F:ATP hydrolysis activity"/>
    <property type="evidence" value="ECO:0007669"/>
    <property type="project" value="InterPro"/>
</dbReference>
<keyword evidence="2" id="KW-0813">Transport</keyword>
<feature type="compositionally biased region" description="Low complexity" evidence="9">
    <location>
        <begin position="167"/>
        <end position="183"/>
    </location>
</feature>
<evidence type="ECO:0000256" key="8">
    <source>
        <dbReference type="ARBA" id="ARBA00024363"/>
    </source>
</evidence>
<dbReference type="PROSITE" id="PS50893">
    <property type="entry name" value="ABC_TRANSPORTER_2"/>
    <property type="match status" value="1"/>
</dbReference>
<dbReference type="InterPro" id="IPR011527">
    <property type="entry name" value="ABC1_TM_dom"/>
</dbReference>
<dbReference type="Pfam" id="PF00664">
    <property type="entry name" value="ABC_membrane"/>
    <property type="match status" value="1"/>
</dbReference>
<comment type="caution">
    <text evidence="13">The sequence shown here is derived from an EMBL/GenBank/DDBJ whole genome shotgun (WGS) entry which is preliminary data.</text>
</comment>
<dbReference type="PROSITE" id="PS50929">
    <property type="entry name" value="ABC_TM1F"/>
    <property type="match status" value="1"/>
</dbReference>
<feature type="transmembrane region" description="Helical" evidence="10">
    <location>
        <begin position="354"/>
        <end position="372"/>
    </location>
</feature>
<dbReference type="EMBL" id="MDYN01000010">
    <property type="protein sequence ID" value="OQD85400.1"/>
    <property type="molecule type" value="Genomic_DNA"/>
</dbReference>
<dbReference type="Gene3D" id="1.20.1560.10">
    <property type="entry name" value="ABC transporter type 1, transmembrane domain"/>
    <property type="match status" value="1"/>
</dbReference>
<gene>
    <name evidence="13" type="ORF">PENANT_c010G05800</name>
</gene>
<evidence type="ECO:0000313" key="14">
    <source>
        <dbReference type="Proteomes" id="UP000191672"/>
    </source>
</evidence>
<keyword evidence="4" id="KW-0547">Nucleotide-binding</keyword>
<dbReference type="PROSITE" id="PS00211">
    <property type="entry name" value="ABC_TRANSPORTER_1"/>
    <property type="match status" value="1"/>
</dbReference>
<keyword evidence="14" id="KW-1185">Reference proteome</keyword>
<keyword evidence="3 10" id="KW-0812">Transmembrane</keyword>
<evidence type="ECO:0000256" key="5">
    <source>
        <dbReference type="ARBA" id="ARBA00022840"/>
    </source>
</evidence>
<feature type="transmembrane region" description="Helical" evidence="10">
    <location>
        <begin position="43"/>
        <end position="65"/>
    </location>
</feature>
<dbReference type="PANTHER" id="PTHR24221">
    <property type="entry name" value="ATP-BINDING CASSETTE SUB-FAMILY B"/>
    <property type="match status" value="1"/>
</dbReference>
<dbReference type="InterPro" id="IPR017871">
    <property type="entry name" value="ABC_transporter-like_CS"/>
</dbReference>
<name>A0A1V6Q841_9EURO</name>
<dbReference type="InterPro" id="IPR003439">
    <property type="entry name" value="ABC_transporter-like_ATP-bd"/>
</dbReference>
<dbReference type="InterPro" id="IPR027417">
    <property type="entry name" value="P-loop_NTPase"/>
</dbReference>
<evidence type="ECO:0000256" key="1">
    <source>
        <dbReference type="ARBA" id="ARBA00004141"/>
    </source>
</evidence>
<dbReference type="SMART" id="SM00382">
    <property type="entry name" value="AAA"/>
    <property type="match status" value="1"/>
</dbReference>
<dbReference type="FunFam" id="3.40.50.300:FF:000287">
    <property type="entry name" value="Multidrug ABC transporter ATP-binding protein"/>
    <property type="match status" value="1"/>
</dbReference>
<evidence type="ECO:0000256" key="2">
    <source>
        <dbReference type="ARBA" id="ARBA00022448"/>
    </source>
</evidence>
<organism evidence="13 14">
    <name type="scientific">Penicillium antarcticum</name>
    <dbReference type="NCBI Taxonomy" id="416450"/>
    <lineage>
        <taxon>Eukaryota</taxon>
        <taxon>Fungi</taxon>
        <taxon>Dikarya</taxon>
        <taxon>Ascomycota</taxon>
        <taxon>Pezizomycotina</taxon>
        <taxon>Eurotiomycetes</taxon>
        <taxon>Eurotiomycetidae</taxon>
        <taxon>Eurotiales</taxon>
        <taxon>Aspergillaceae</taxon>
        <taxon>Penicillium</taxon>
    </lineage>
</organism>
<dbReference type="GO" id="GO:0016020">
    <property type="term" value="C:membrane"/>
    <property type="evidence" value="ECO:0007669"/>
    <property type="project" value="UniProtKB-SubCell"/>
</dbReference>
<comment type="similarity">
    <text evidence="8">Belongs to the ABC transporter superfamily. ABCB family. Heavy Metal importer (TC 3.A.1.210) subfamily.</text>
</comment>
<proteinExistence type="inferred from homology"/>
<evidence type="ECO:0000256" key="3">
    <source>
        <dbReference type="ARBA" id="ARBA00022692"/>
    </source>
</evidence>
<feature type="transmembrane region" description="Helical" evidence="10">
    <location>
        <begin position="125"/>
        <end position="145"/>
    </location>
</feature>
<evidence type="ECO:0000256" key="10">
    <source>
        <dbReference type="SAM" id="Phobius"/>
    </source>
</evidence>
<feature type="domain" description="ABC transmembrane type-1" evidence="12">
    <location>
        <begin position="241"/>
        <end position="522"/>
    </location>
</feature>
<dbReference type="InterPro" id="IPR039421">
    <property type="entry name" value="Type_1_exporter"/>
</dbReference>